<keyword evidence="9" id="KW-0739">Sodium transport</keyword>
<dbReference type="PANTHER" id="PTHR10110">
    <property type="entry name" value="SODIUM/HYDROGEN EXCHANGER"/>
    <property type="match status" value="1"/>
</dbReference>
<evidence type="ECO:0000256" key="5">
    <source>
        <dbReference type="ARBA" id="ARBA00022989"/>
    </source>
</evidence>
<proteinExistence type="predicted"/>
<feature type="transmembrane region" description="Helical" evidence="11">
    <location>
        <begin position="383"/>
        <end position="408"/>
    </location>
</feature>
<evidence type="ECO:0000256" key="1">
    <source>
        <dbReference type="ARBA" id="ARBA00004651"/>
    </source>
</evidence>
<evidence type="ECO:0000256" key="6">
    <source>
        <dbReference type="ARBA" id="ARBA00023053"/>
    </source>
</evidence>
<dbReference type="SUPFAM" id="SSF51206">
    <property type="entry name" value="cAMP-binding domain-like"/>
    <property type="match status" value="1"/>
</dbReference>
<feature type="transmembrane region" description="Helical" evidence="11">
    <location>
        <begin position="349"/>
        <end position="371"/>
    </location>
</feature>
<dbReference type="EMBL" id="VRMN01000004">
    <property type="protein sequence ID" value="KAA8494805.1"/>
    <property type="molecule type" value="Genomic_DNA"/>
</dbReference>
<feature type="transmembrane region" description="Helical" evidence="11">
    <location>
        <begin position="257"/>
        <end position="282"/>
    </location>
</feature>
<feature type="transmembrane region" description="Helical" evidence="11">
    <location>
        <begin position="185"/>
        <end position="203"/>
    </location>
</feature>
<keyword evidence="3" id="KW-1003">Cell membrane</keyword>
<dbReference type="Gene3D" id="6.10.140.1330">
    <property type="match status" value="1"/>
</dbReference>
<dbReference type="GO" id="GO:0015385">
    <property type="term" value="F:sodium:proton antiporter activity"/>
    <property type="evidence" value="ECO:0007669"/>
    <property type="project" value="InterPro"/>
</dbReference>
<evidence type="ECO:0000256" key="9">
    <source>
        <dbReference type="ARBA" id="ARBA00023201"/>
    </source>
</evidence>
<keyword evidence="7" id="KW-0406">Ion transport</keyword>
<evidence type="ECO:0000256" key="2">
    <source>
        <dbReference type="ARBA" id="ARBA00022448"/>
    </source>
</evidence>
<reference evidence="14" key="1">
    <citation type="journal article" date="2019" name="Nat. Commun.">
        <title>Expansion of phycobilisome linker gene families in mesophilic red algae.</title>
        <authorList>
            <person name="Lee J."/>
            <person name="Kim D."/>
            <person name="Bhattacharya D."/>
            <person name="Yoon H.S."/>
        </authorList>
    </citation>
    <scope>NUCLEOTIDE SEQUENCE [LARGE SCALE GENOMIC DNA]</scope>
    <source>
        <strain evidence="14">CCMP 1328</strain>
    </source>
</reference>
<feature type="region of interest" description="Disordered" evidence="10">
    <location>
        <begin position="630"/>
        <end position="656"/>
    </location>
</feature>
<dbReference type="GO" id="GO:0098719">
    <property type="term" value="P:sodium ion import across plasma membrane"/>
    <property type="evidence" value="ECO:0007669"/>
    <property type="project" value="TreeGrafter"/>
</dbReference>
<evidence type="ECO:0000313" key="14">
    <source>
        <dbReference type="Proteomes" id="UP000324585"/>
    </source>
</evidence>
<dbReference type="AlphaFoldDB" id="A0A5J4YU80"/>
<dbReference type="PROSITE" id="PS50042">
    <property type="entry name" value="CNMP_BINDING_3"/>
    <property type="match status" value="1"/>
</dbReference>
<keyword evidence="8 11" id="KW-0472">Membrane</keyword>
<comment type="subcellular location">
    <subcellularLocation>
        <location evidence="1">Cell membrane</location>
        <topology evidence="1">Multi-pass membrane protein</topology>
    </subcellularLocation>
</comment>
<dbReference type="InterPro" id="IPR014710">
    <property type="entry name" value="RmlC-like_jellyroll"/>
</dbReference>
<dbReference type="PANTHER" id="PTHR10110:SF86">
    <property type="entry name" value="SODIUM_HYDROGEN EXCHANGER 7"/>
    <property type="match status" value="1"/>
</dbReference>
<feature type="transmembrane region" description="Helical" evidence="11">
    <location>
        <begin position="149"/>
        <end position="173"/>
    </location>
</feature>
<evidence type="ECO:0000259" key="12">
    <source>
        <dbReference type="PROSITE" id="PS50042"/>
    </source>
</evidence>
<accession>A0A5J4YU80</accession>
<keyword evidence="4 11" id="KW-0812">Transmembrane</keyword>
<evidence type="ECO:0000313" key="13">
    <source>
        <dbReference type="EMBL" id="KAA8494805.1"/>
    </source>
</evidence>
<organism evidence="13 14">
    <name type="scientific">Porphyridium purpureum</name>
    <name type="common">Red alga</name>
    <name type="synonym">Porphyridium cruentum</name>
    <dbReference type="NCBI Taxonomy" id="35688"/>
    <lineage>
        <taxon>Eukaryota</taxon>
        <taxon>Rhodophyta</taxon>
        <taxon>Bangiophyceae</taxon>
        <taxon>Porphyridiales</taxon>
        <taxon>Porphyridiaceae</taxon>
        <taxon>Porphyridium</taxon>
    </lineage>
</organism>
<dbReference type="Gene3D" id="2.60.120.10">
    <property type="entry name" value="Jelly Rolls"/>
    <property type="match status" value="1"/>
</dbReference>
<feature type="domain" description="Cyclic nucleotide-binding" evidence="12">
    <location>
        <begin position="902"/>
        <end position="951"/>
    </location>
</feature>
<comment type="caution">
    <text evidence="13">The sequence shown here is derived from an EMBL/GenBank/DDBJ whole genome shotgun (WGS) entry which is preliminary data.</text>
</comment>
<dbReference type="OMA" id="FYIAQGP"/>
<dbReference type="GO" id="GO:0005886">
    <property type="term" value="C:plasma membrane"/>
    <property type="evidence" value="ECO:0007669"/>
    <property type="project" value="UniProtKB-SubCell"/>
</dbReference>
<dbReference type="InterPro" id="IPR006153">
    <property type="entry name" value="Cation/H_exchanger_TM"/>
</dbReference>
<evidence type="ECO:0000256" key="3">
    <source>
        <dbReference type="ARBA" id="ARBA00022475"/>
    </source>
</evidence>
<evidence type="ECO:0000256" key="11">
    <source>
        <dbReference type="SAM" id="Phobius"/>
    </source>
</evidence>
<name>A0A5J4YU80_PORPP</name>
<keyword evidence="14" id="KW-1185">Reference proteome</keyword>
<gene>
    <name evidence="13" type="ORF">FVE85_3046</name>
</gene>
<feature type="transmembrane region" description="Helical" evidence="11">
    <location>
        <begin position="457"/>
        <end position="482"/>
    </location>
</feature>
<evidence type="ECO:0000256" key="10">
    <source>
        <dbReference type="SAM" id="MobiDB-lite"/>
    </source>
</evidence>
<dbReference type="GO" id="GO:0051453">
    <property type="term" value="P:regulation of intracellular pH"/>
    <property type="evidence" value="ECO:0007669"/>
    <property type="project" value="TreeGrafter"/>
</dbReference>
<evidence type="ECO:0000256" key="8">
    <source>
        <dbReference type="ARBA" id="ARBA00023136"/>
    </source>
</evidence>
<evidence type="ECO:0000256" key="4">
    <source>
        <dbReference type="ARBA" id="ARBA00022692"/>
    </source>
</evidence>
<sequence length="1216" mass="134617">MLLSSHRTEGGVGQWVGLRLKVFAPSRGEQVMGSQADEAKLLCHAGQGHVDNVDARLTVLVLPLLSLIAACMLKIALKKRSAVPSTVVLLLLGVLFGVISCVFYVPLLTESFSLWGMVDPPDVILYAILPPLLYEGAQNMDWFYFRKNLLRIAVLAFIMVPIHAIIVAVCLLFALRLPWSMSASMMFGALLSATDPVAVVSLLKSSGAPKTLLTIIEGESLFNDGTGYVLFEIFLHEVVNEASGVPAPSGIAFLFHILYRVVYLSVGGITFGFLFGLVMIWMLSFLHNDNEVEVGATFALAYCVFYIAQGPLHLSGPIATVAFGLVMSASGIAHITPEVQHSLHSFWEIISFCMNAIAFLYSGALCAMMVLTEWNDSISSFDIMMIPVLYVILHITRALSLLIVMPVLRMEIRHVVMLALSGLRGSIALVMGLQLAYRLQESDIPNAVYDLIAPRVFLWTSGVVCLTLLINGSLVGQISQLLGISRMSIHQKIYLDYARVRLRMVALKSIQAIETSKRFGQADGRTLRKLFNIAEDEADADNLEAQTSTSCNELNEEESVTLQRPGTMRNLDETAPLPTADALSTKKDAITNKNLTKLAKKATLGFNLKHADEPFAARSGGHEVTSLPELVRTESRHSRSESLSGVRPQQGMQLSHQLSFGKPSETEYIGGPLHKTKTELGILLSDSRRRVLLNLRRDIQYQYEKGLVSPAGNVILRSVINEELSDVDSPFNFGNQLFVNVHGFSKFQSEMINFFSRRKSTRWISKRLLNMVQYRHVSTCDAATACWIAVLQVRKKKWIPKEVQEELEHERRTLLRYLRDLEANYPSVLRMIHTQQAMQVIFRSMEAYIDTLESNGVEDNVLKKLREETEDILFESASQIPSLMLEHSKFGGVEYALVNSPIIAPLEPACADKVLTSLAEKSRDFFLQKRDVLLRIGEISSEIYILLRGSVVGSFSLNISEDRKASESTALLAEDTHSEDPEDEDAFLPVGSLIGVSSFSGIPQMRNVIVESEAAHFLVVRKEKLTSLCHEHPEFDLAFRRFCAVKVVSAFIPGAIDAQLGENIGDEGNDGRKASLRDAEADAENKRLIRFATISNAAQDENVDLLSGSETYEDLAARNATGLMDLDPEEAFGARLLKLLPAVGEVIHFKPNTQVYRTFIGVLLEGTVFRIEGRRQALRKAPAVMRSPESQFRIGPGGALVVLIPHQQALEILQAL</sequence>
<feature type="transmembrane region" description="Helical" evidence="11">
    <location>
        <begin position="87"/>
        <end position="107"/>
    </location>
</feature>
<evidence type="ECO:0000256" key="7">
    <source>
        <dbReference type="ARBA" id="ARBA00023065"/>
    </source>
</evidence>
<feature type="transmembrane region" description="Helical" evidence="11">
    <location>
        <begin position="57"/>
        <end position="75"/>
    </location>
</feature>
<dbReference type="InterPro" id="IPR018490">
    <property type="entry name" value="cNMP-bd_dom_sf"/>
</dbReference>
<dbReference type="InterPro" id="IPR000595">
    <property type="entry name" value="cNMP-bd_dom"/>
</dbReference>
<feature type="transmembrane region" description="Helical" evidence="11">
    <location>
        <begin position="318"/>
        <end position="337"/>
    </location>
</feature>
<protein>
    <submittedName>
        <fullName evidence="13">Sodium/hydrogen exchanger 7</fullName>
    </submittedName>
</protein>
<dbReference type="InterPro" id="IPR018422">
    <property type="entry name" value="Cation/H_exchanger_CPA1"/>
</dbReference>
<dbReference type="OrthoDB" id="441412at2759"/>
<feature type="compositionally biased region" description="Basic and acidic residues" evidence="10">
    <location>
        <begin position="631"/>
        <end position="640"/>
    </location>
</feature>
<keyword evidence="6" id="KW-0915">Sodium</keyword>
<dbReference type="GO" id="GO:0015386">
    <property type="term" value="F:potassium:proton antiporter activity"/>
    <property type="evidence" value="ECO:0007669"/>
    <property type="project" value="TreeGrafter"/>
</dbReference>
<keyword evidence="5 11" id="KW-1133">Transmembrane helix</keyword>
<dbReference type="CDD" id="cd00038">
    <property type="entry name" value="CAP_ED"/>
    <property type="match status" value="1"/>
</dbReference>
<keyword evidence="2" id="KW-0813">Transport</keyword>
<dbReference type="Pfam" id="PF00999">
    <property type="entry name" value="Na_H_Exchanger"/>
    <property type="match status" value="1"/>
</dbReference>
<dbReference type="Proteomes" id="UP000324585">
    <property type="component" value="Unassembled WGS sequence"/>
</dbReference>